<dbReference type="OrthoDB" id="3357002at2759"/>
<dbReference type="InterPro" id="IPR021460">
    <property type="entry name" value="DUF3112"/>
</dbReference>
<feature type="transmembrane region" description="Helical" evidence="2">
    <location>
        <begin position="134"/>
        <end position="154"/>
    </location>
</feature>
<protein>
    <submittedName>
        <fullName evidence="3">Uncharacterized protein</fullName>
    </submittedName>
</protein>
<evidence type="ECO:0000313" key="3">
    <source>
        <dbReference type="EMBL" id="KAF2708794.1"/>
    </source>
</evidence>
<feature type="transmembrane region" description="Helical" evidence="2">
    <location>
        <begin position="274"/>
        <end position="296"/>
    </location>
</feature>
<dbReference type="PANTHER" id="PTHR35184">
    <property type="entry name" value="YALI0C10208P"/>
    <property type="match status" value="1"/>
</dbReference>
<dbReference type="AlphaFoldDB" id="A0A6G1K7K4"/>
<feature type="region of interest" description="Disordered" evidence="1">
    <location>
        <begin position="393"/>
        <end position="429"/>
    </location>
</feature>
<proteinExistence type="predicted"/>
<organism evidence="3 4">
    <name type="scientific">Pleomassaria siparia CBS 279.74</name>
    <dbReference type="NCBI Taxonomy" id="1314801"/>
    <lineage>
        <taxon>Eukaryota</taxon>
        <taxon>Fungi</taxon>
        <taxon>Dikarya</taxon>
        <taxon>Ascomycota</taxon>
        <taxon>Pezizomycotina</taxon>
        <taxon>Dothideomycetes</taxon>
        <taxon>Pleosporomycetidae</taxon>
        <taxon>Pleosporales</taxon>
        <taxon>Pleomassariaceae</taxon>
        <taxon>Pleomassaria</taxon>
    </lineage>
</organism>
<dbReference type="Proteomes" id="UP000799428">
    <property type="component" value="Unassembled WGS sequence"/>
</dbReference>
<gene>
    <name evidence="3" type="ORF">K504DRAFT_534372</name>
</gene>
<evidence type="ECO:0000313" key="4">
    <source>
        <dbReference type="Proteomes" id="UP000799428"/>
    </source>
</evidence>
<feature type="compositionally biased region" description="Basic and acidic residues" evidence="1">
    <location>
        <begin position="420"/>
        <end position="429"/>
    </location>
</feature>
<feature type="transmembrane region" description="Helical" evidence="2">
    <location>
        <begin position="90"/>
        <end position="114"/>
    </location>
</feature>
<keyword evidence="4" id="KW-1185">Reference proteome</keyword>
<feature type="transmembrane region" description="Helical" evidence="2">
    <location>
        <begin position="29"/>
        <end position="49"/>
    </location>
</feature>
<dbReference type="EMBL" id="MU005771">
    <property type="protein sequence ID" value="KAF2708794.1"/>
    <property type="molecule type" value="Genomic_DNA"/>
</dbReference>
<feature type="compositionally biased region" description="Polar residues" evidence="1">
    <location>
        <begin position="393"/>
        <end position="406"/>
    </location>
</feature>
<feature type="transmembrane region" description="Helical" evidence="2">
    <location>
        <begin position="239"/>
        <end position="262"/>
    </location>
</feature>
<feature type="transmembrane region" description="Helical" evidence="2">
    <location>
        <begin position="174"/>
        <end position="197"/>
    </location>
</feature>
<feature type="transmembrane region" description="Helical" evidence="2">
    <location>
        <begin position="61"/>
        <end position="84"/>
    </location>
</feature>
<evidence type="ECO:0000256" key="2">
    <source>
        <dbReference type="SAM" id="Phobius"/>
    </source>
</evidence>
<keyword evidence="2" id="KW-0812">Transmembrane</keyword>
<keyword evidence="2" id="KW-0472">Membrane</keyword>
<name>A0A6G1K7K4_9PLEO</name>
<sequence length="447" mass="49692">MPVPKVSQSPPYRPTIWALGGQAEAKVDIPITAVFLILFIVGAIIHMSIFQRNNKRGHKFVFSILLCGFCISGVMTTILRIASISTPTNIHLAIAAPIFVASGVVLIFVINLVWAQRIVRSFHPRVGWHPATSIILKVLIVCIIFTLIIVITARVQSFYTLQPRTKKVVRDLQIFGTLFLAIISFLPIPITILAVVCGTSWPLAQFRSNALTDGVMVTVALPQKSPPDKFGHGRLRSKILILLTGSTLLCLGATYRCGTLWLPPVPRSQPLPSYFHRASFYIFNFVAEILTVYLYAIVRVDLMFHVPDGSHGSYNPQQQQPLATIRSDVESRGAGQESKYVLANNFETETRIPTSPAVQSLYDSNSDITALPPIPTPLLPIATPRLSLRNSRMSFSKESTLGSLRKSQTRKKRASTATQAEKRVWRKSEQERIIKRLGGPWEKLTES</sequence>
<dbReference type="PANTHER" id="PTHR35184:SF1">
    <property type="entry name" value="INTEGRAL MEMBRANE PROTEIN"/>
    <property type="match status" value="1"/>
</dbReference>
<evidence type="ECO:0000256" key="1">
    <source>
        <dbReference type="SAM" id="MobiDB-lite"/>
    </source>
</evidence>
<reference evidence="3" key="1">
    <citation type="journal article" date="2020" name="Stud. Mycol.">
        <title>101 Dothideomycetes genomes: a test case for predicting lifestyles and emergence of pathogens.</title>
        <authorList>
            <person name="Haridas S."/>
            <person name="Albert R."/>
            <person name="Binder M."/>
            <person name="Bloem J."/>
            <person name="Labutti K."/>
            <person name="Salamov A."/>
            <person name="Andreopoulos B."/>
            <person name="Baker S."/>
            <person name="Barry K."/>
            <person name="Bills G."/>
            <person name="Bluhm B."/>
            <person name="Cannon C."/>
            <person name="Castanera R."/>
            <person name="Culley D."/>
            <person name="Daum C."/>
            <person name="Ezra D."/>
            <person name="Gonzalez J."/>
            <person name="Henrissat B."/>
            <person name="Kuo A."/>
            <person name="Liang C."/>
            <person name="Lipzen A."/>
            <person name="Lutzoni F."/>
            <person name="Magnuson J."/>
            <person name="Mondo S."/>
            <person name="Nolan M."/>
            <person name="Ohm R."/>
            <person name="Pangilinan J."/>
            <person name="Park H.-J."/>
            <person name="Ramirez L."/>
            <person name="Alfaro M."/>
            <person name="Sun H."/>
            <person name="Tritt A."/>
            <person name="Yoshinaga Y."/>
            <person name="Zwiers L.-H."/>
            <person name="Turgeon B."/>
            <person name="Goodwin S."/>
            <person name="Spatafora J."/>
            <person name="Crous P."/>
            <person name="Grigoriev I."/>
        </authorList>
    </citation>
    <scope>NUCLEOTIDE SEQUENCE</scope>
    <source>
        <strain evidence="3">CBS 279.74</strain>
    </source>
</reference>
<keyword evidence="2" id="KW-1133">Transmembrane helix</keyword>
<accession>A0A6G1K7K4</accession>
<dbReference type="Pfam" id="PF11309">
    <property type="entry name" value="DUF3112"/>
    <property type="match status" value="1"/>
</dbReference>